<dbReference type="KEGG" id="bha:BH1041"/>
<dbReference type="GO" id="GO:0016747">
    <property type="term" value="F:acyltransferase activity, transferring groups other than amino-acyl groups"/>
    <property type="evidence" value="ECO:0007669"/>
    <property type="project" value="InterPro"/>
</dbReference>
<dbReference type="AlphaFoldDB" id="Q9KE17"/>
<sequence>MEITRLQVAEPPVAKGIHKLQLESYQREASLIEYPHLPPLRESFEEVANFHGVVYGVQRKDALLGVIFVEPAKESTAATIAKLFVAENEGRKGIGRSLVTFVKTRYNTLYVSTAERNEPAIRLYQKLGFCEKFRIVIDPWLTLCTFEWKKRSDTDVFTV</sequence>
<dbReference type="STRING" id="272558.gene:10726935"/>
<evidence type="ECO:0000313" key="3">
    <source>
        <dbReference type="Proteomes" id="UP000001258"/>
    </source>
</evidence>
<dbReference type="InterPro" id="IPR000182">
    <property type="entry name" value="GNAT_dom"/>
</dbReference>
<keyword evidence="3" id="KW-1185">Reference proteome</keyword>
<organism evidence="2 3">
    <name type="scientific">Halalkalibacterium halodurans (strain ATCC BAA-125 / DSM 18197 / FERM 7344 / JCM 9153 / C-125)</name>
    <name type="common">Bacillus halodurans</name>
    <dbReference type="NCBI Taxonomy" id="272558"/>
    <lineage>
        <taxon>Bacteria</taxon>
        <taxon>Bacillati</taxon>
        <taxon>Bacillota</taxon>
        <taxon>Bacilli</taxon>
        <taxon>Bacillales</taxon>
        <taxon>Bacillaceae</taxon>
        <taxon>Halalkalibacterium (ex Joshi et al. 2022)</taxon>
    </lineage>
</organism>
<dbReference type="PROSITE" id="PS51186">
    <property type="entry name" value="GNAT"/>
    <property type="match status" value="1"/>
</dbReference>
<gene>
    <name evidence="2" type="ordered locus">BH1041</name>
</gene>
<dbReference type="EMBL" id="BA000004">
    <property type="protein sequence ID" value="BAB04760.1"/>
    <property type="molecule type" value="Genomic_DNA"/>
</dbReference>
<dbReference type="eggNOG" id="COG0454">
    <property type="taxonomic scope" value="Bacteria"/>
</dbReference>
<evidence type="ECO:0000313" key="2">
    <source>
        <dbReference type="EMBL" id="BAB04760.1"/>
    </source>
</evidence>
<dbReference type="Proteomes" id="UP000001258">
    <property type="component" value="Chromosome"/>
</dbReference>
<proteinExistence type="predicted"/>
<feature type="domain" description="N-acetyltransferase" evidence="1">
    <location>
        <begin position="1"/>
        <end position="153"/>
    </location>
</feature>
<dbReference type="SUPFAM" id="SSF55729">
    <property type="entry name" value="Acyl-CoA N-acyltransferases (Nat)"/>
    <property type="match status" value="1"/>
</dbReference>
<accession>Q9KE17</accession>
<dbReference type="InterPro" id="IPR016181">
    <property type="entry name" value="Acyl_CoA_acyltransferase"/>
</dbReference>
<dbReference type="Gene3D" id="3.40.630.30">
    <property type="match status" value="1"/>
</dbReference>
<protein>
    <submittedName>
        <fullName evidence="2">BH1041 protein</fullName>
    </submittedName>
</protein>
<name>Q9KE17_HALH5</name>
<reference evidence="2 3" key="1">
    <citation type="journal article" date="2000" name="Nucleic Acids Res.">
        <title>Complete genome sequence of the alkaliphilic bacterium Bacillus halodurans and genomic sequence comparison with Bacillus subtilis.</title>
        <authorList>
            <person name="Takami H."/>
            <person name="Nakasone K."/>
            <person name="Takaki Y."/>
            <person name="Maeno G."/>
            <person name="Sasaki R."/>
            <person name="Masui N."/>
            <person name="Fuji F."/>
            <person name="Hirama C."/>
            <person name="Nakamura Y."/>
            <person name="Ogasawara N."/>
            <person name="Kuhara S."/>
            <person name="Horikoshi K."/>
        </authorList>
    </citation>
    <scope>NUCLEOTIDE SEQUENCE [LARGE SCALE GENOMIC DNA]</scope>
    <source>
        <strain evidence="3">ATCC BAA-125 / DSM 18197 / FERM 7344 / JCM 9153 / C-125</strain>
    </source>
</reference>
<dbReference type="HOGENOM" id="CLU_096795_0_1_9"/>
<evidence type="ECO:0000259" key="1">
    <source>
        <dbReference type="PROSITE" id="PS51186"/>
    </source>
</evidence>
<dbReference type="PIR" id="A83780">
    <property type="entry name" value="A83780"/>
</dbReference>
<dbReference type="Pfam" id="PF00583">
    <property type="entry name" value="Acetyltransf_1"/>
    <property type="match status" value="1"/>
</dbReference>